<protein>
    <submittedName>
        <fullName evidence="1">Uncharacterized protein</fullName>
    </submittedName>
</protein>
<dbReference type="RefSeq" id="WP_049856722.1">
    <property type="nucleotide sequence ID" value="NZ_JNGI01000035.1"/>
</dbReference>
<dbReference type="Proteomes" id="UP000037393">
    <property type="component" value="Unassembled WGS sequence"/>
</dbReference>
<evidence type="ECO:0000313" key="2">
    <source>
        <dbReference type="Proteomes" id="UP000037393"/>
    </source>
</evidence>
<comment type="caution">
    <text evidence="1">The sequence shown here is derived from an EMBL/GenBank/DDBJ whole genome shotgun (WGS) entry which is preliminary data.</text>
</comment>
<reference evidence="1 2" key="1">
    <citation type="journal article" date="2015" name="Appl. Environ. Microbiol.">
        <title>The Enterobacterium Trabulsiella odontotermitis Presents Novel Adaptations Related to Its Association with Fungus-Growing Termites.</title>
        <authorList>
            <person name="Sapountzis P."/>
            <person name="Gruntjes T."/>
            <person name="Otani S."/>
            <person name="Estevez J."/>
            <person name="da Costa R.R."/>
            <person name="Plunkett G.3rd."/>
            <person name="Perna N.T."/>
            <person name="Poulsen M."/>
        </authorList>
    </citation>
    <scope>NUCLEOTIDE SEQUENCE [LARGE SCALE GENOMIC DNA]</scope>
    <source>
        <strain evidence="1 2">12</strain>
    </source>
</reference>
<sequence length="145" mass="15996">MSLIDITSANSKLHIVVPQYYPAGFEVDDYAADDMFEAGALQNKEDMMSADGKYHAGFVFNPSEFTINLMPSSSAGFLIDDWYAAERAVIAAFGCNATLIIPGLQSKYTFTNGVLFSWTLVPPGKRILQPRPAVFHFETCVRSPM</sequence>
<dbReference type="EMBL" id="JNGI01000035">
    <property type="protein sequence ID" value="KNC94028.1"/>
    <property type="molecule type" value="Genomic_DNA"/>
</dbReference>
<name>A0A0L0GZY2_9ENTR</name>
<dbReference type="AlphaFoldDB" id="A0A0L0GZY2"/>
<dbReference type="OrthoDB" id="9021207at2"/>
<proteinExistence type="predicted"/>
<keyword evidence="2" id="KW-1185">Reference proteome</keyword>
<accession>A0A0L0GZY2</accession>
<dbReference type="Pfam" id="PF22764">
    <property type="entry name" value="E217_Gp32"/>
    <property type="match status" value="1"/>
</dbReference>
<dbReference type="PATRIC" id="fig|379893.4.peg.3424"/>
<organism evidence="1 2">
    <name type="scientific">Trabulsiella odontotermitis</name>
    <dbReference type="NCBI Taxonomy" id="379893"/>
    <lineage>
        <taxon>Bacteria</taxon>
        <taxon>Pseudomonadati</taxon>
        <taxon>Pseudomonadota</taxon>
        <taxon>Gammaproteobacteria</taxon>
        <taxon>Enterobacterales</taxon>
        <taxon>Enterobacteriaceae</taxon>
        <taxon>Trabulsiella</taxon>
    </lineage>
</organism>
<gene>
    <name evidence="1" type="ORF">GM31_16860</name>
</gene>
<dbReference type="InterPro" id="IPR054440">
    <property type="entry name" value="Gp32-like"/>
</dbReference>
<evidence type="ECO:0000313" key="1">
    <source>
        <dbReference type="EMBL" id="KNC94028.1"/>
    </source>
</evidence>